<dbReference type="Pfam" id="PF00085">
    <property type="entry name" value="Thioredoxin"/>
    <property type="match status" value="1"/>
</dbReference>
<dbReference type="Gene3D" id="3.40.30.10">
    <property type="entry name" value="Glutaredoxin"/>
    <property type="match status" value="1"/>
</dbReference>
<dbReference type="Proteomes" id="UP000182179">
    <property type="component" value="Unassembled WGS sequence"/>
</dbReference>
<gene>
    <name evidence="2" type="ORF">BFL40_12160</name>
    <name evidence="3" type="ORF">SAMN04515675_5946</name>
</gene>
<evidence type="ECO:0000259" key="1">
    <source>
        <dbReference type="Pfam" id="PF00085"/>
    </source>
</evidence>
<sequence length="138" mass="14968">MGIANAVINDHNEYQQMLDEHPLVIALFTAQSCHACMGVAPRFNRAAEVHEGRVKGLILDTAQTPKIDGVSGTPTLVVYKNAQVVDNIKGVVDPEYQDSYFEQLFIHYANGHSGSFTFDLPQVPTAPASPAAPPLPPR</sequence>
<evidence type="ECO:0000313" key="2">
    <source>
        <dbReference type="EMBL" id="OIN52943.1"/>
    </source>
</evidence>
<dbReference type="InterPro" id="IPR036249">
    <property type="entry name" value="Thioredoxin-like_sf"/>
</dbReference>
<feature type="domain" description="Thioredoxin" evidence="1">
    <location>
        <begin position="10"/>
        <end position="93"/>
    </location>
</feature>
<dbReference type="CDD" id="cd02947">
    <property type="entry name" value="TRX_family"/>
    <property type="match status" value="1"/>
</dbReference>
<dbReference type="SUPFAM" id="SSF52833">
    <property type="entry name" value="Thioredoxin-like"/>
    <property type="match status" value="1"/>
</dbReference>
<proteinExistence type="predicted"/>
<evidence type="ECO:0000313" key="5">
    <source>
        <dbReference type="Proteomes" id="UP000182179"/>
    </source>
</evidence>
<accession>A0A1S2V2K3</accession>
<dbReference type="AlphaFoldDB" id="A0A1S2V2K3"/>
<protein>
    <submittedName>
        <fullName evidence="3">Thioredoxin 1</fullName>
    </submittedName>
</protein>
<dbReference type="InterPro" id="IPR013766">
    <property type="entry name" value="Thioredoxin_domain"/>
</dbReference>
<reference evidence="3 5" key="2">
    <citation type="submission" date="2016-10" db="EMBL/GenBank/DDBJ databases">
        <authorList>
            <person name="Varghese N."/>
            <person name="Submissions S."/>
        </authorList>
    </citation>
    <scope>NUCLEOTIDE SEQUENCE [LARGE SCALE GENOMIC DNA]</scope>
    <source>
        <strain evidence="3 5">BS2773</strain>
    </source>
</reference>
<reference evidence="2 4" key="1">
    <citation type="submission" date="2016-08" db="EMBL/GenBank/DDBJ databases">
        <title>Draft genome sequence of Pseudomonas costantinii LMG 22119, type strain isolated from cultivated mushroom (Agaricus bisporus) sporophores.</title>
        <authorList>
            <person name="Tambong J.T."/>
        </authorList>
    </citation>
    <scope>NUCLEOTIDE SEQUENCE [LARGE SCALE GENOMIC DNA]</scope>
    <source>
        <strain evidence="2 4">LMG 22119</strain>
    </source>
</reference>
<dbReference type="OrthoDB" id="7015968at2"/>
<dbReference type="EMBL" id="FNTS01000002">
    <property type="protein sequence ID" value="SEE50929.1"/>
    <property type="molecule type" value="Genomic_DNA"/>
</dbReference>
<organism evidence="2 4">
    <name type="scientific">Pseudomonas costantinii</name>
    <dbReference type="NCBI Taxonomy" id="168469"/>
    <lineage>
        <taxon>Bacteria</taxon>
        <taxon>Pseudomonadati</taxon>
        <taxon>Pseudomonadota</taxon>
        <taxon>Gammaproteobacteria</taxon>
        <taxon>Pseudomonadales</taxon>
        <taxon>Pseudomonadaceae</taxon>
        <taxon>Pseudomonas</taxon>
    </lineage>
</organism>
<evidence type="ECO:0000313" key="3">
    <source>
        <dbReference type="EMBL" id="SEE50929.1"/>
    </source>
</evidence>
<comment type="caution">
    <text evidence="2">The sequence shown here is derived from an EMBL/GenBank/DDBJ whole genome shotgun (WGS) entry which is preliminary data.</text>
</comment>
<dbReference type="EMBL" id="MDDR01000023">
    <property type="protein sequence ID" value="OIN52943.1"/>
    <property type="molecule type" value="Genomic_DNA"/>
</dbReference>
<evidence type="ECO:0000313" key="4">
    <source>
        <dbReference type="Proteomes" id="UP000181661"/>
    </source>
</evidence>
<dbReference type="Proteomes" id="UP000181661">
    <property type="component" value="Unassembled WGS sequence"/>
</dbReference>
<keyword evidence="5" id="KW-1185">Reference proteome</keyword>
<dbReference type="RefSeq" id="WP_071484221.1">
    <property type="nucleotide sequence ID" value="NZ_FNTS01000002.1"/>
</dbReference>
<name>A0A1S2V2K3_9PSED</name>